<dbReference type="SUPFAM" id="SSF53474">
    <property type="entry name" value="alpha/beta-Hydrolases"/>
    <property type="match status" value="1"/>
</dbReference>
<dbReference type="Pfam" id="PF02129">
    <property type="entry name" value="Peptidase_S15"/>
    <property type="match status" value="1"/>
</dbReference>
<dbReference type="InterPro" id="IPR050585">
    <property type="entry name" value="Xaa-Pro_dipeptidyl-ppase/CocE"/>
</dbReference>
<dbReference type="EMBL" id="CAUWAG010000012">
    <property type="protein sequence ID" value="CAJ2509293.1"/>
    <property type="molecule type" value="Genomic_DNA"/>
</dbReference>
<dbReference type="InterPro" id="IPR013736">
    <property type="entry name" value="Xaa-Pro_dipept_C"/>
</dbReference>
<dbReference type="InterPro" id="IPR000383">
    <property type="entry name" value="Xaa-Pro-like_dom"/>
</dbReference>
<dbReference type="GO" id="GO:0008239">
    <property type="term" value="F:dipeptidyl-peptidase activity"/>
    <property type="evidence" value="ECO:0007669"/>
    <property type="project" value="InterPro"/>
</dbReference>
<dbReference type="PANTHER" id="PTHR43056">
    <property type="entry name" value="PEPTIDASE S9 PROLYL OLIGOPEPTIDASE"/>
    <property type="match status" value="1"/>
</dbReference>
<evidence type="ECO:0000313" key="4">
    <source>
        <dbReference type="EMBL" id="CAJ2509293.1"/>
    </source>
</evidence>
<dbReference type="SMART" id="SM00939">
    <property type="entry name" value="PepX_C"/>
    <property type="match status" value="1"/>
</dbReference>
<dbReference type="Proteomes" id="UP001295740">
    <property type="component" value="Unassembled WGS sequence"/>
</dbReference>
<dbReference type="Pfam" id="PF08530">
    <property type="entry name" value="PepX_C"/>
    <property type="match status" value="1"/>
</dbReference>
<evidence type="ECO:0000256" key="1">
    <source>
        <dbReference type="ARBA" id="ARBA00022801"/>
    </source>
</evidence>
<organism evidence="4 5">
    <name type="scientific">Anthostomella pinea</name>
    <dbReference type="NCBI Taxonomy" id="933095"/>
    <lineage>
        <taxon>Eukaryota</taxon>
        <taxon>Fungi</taxon>
        <taxon>Dikarya</taxon>
        <taxon>Ascomycota</taxon>
        <taxon>Pezizomycotina</taxon>
        <taxon>Sordariomycetes</taxon>
        <taxon>Xylariomycetidae</taxon>
        <taxon>Xylariales</taxon>
        <taxon>Xylariaceae</taxon>
        <taxon>Anthostomella</taxon>
    </lineage>
</organism>
<feature type="domain" description="Xaa-Pro dipeptidyl-peptidase C-terminal" evidence="3">
    <location>
        <begin position="232"/>
        <end position="407"/>
    </location>
</feature>
<protein>
    <submittedName>
        <fullName evidence="4">Uu.00g143190.m01.CDS01</fullName>
    </submittedName>
</protein>
<evidence type="ECO:0000259" key="3">
    <source>
        <dbReference type="SMART" id="SM00939"/>
    </source>
</evidence>
<evidence type="ECO:0000313" key="5">
    <source>
        <dbReference type="Proteomes" id="UP001295740"/>
    </source>
</evidence>
<evidence type="ECO:0000256" key="2">
    <source>
        <dbReference type="SAM" id="MobiDB-lite"/>
    </source>
</evidence>
<sequence>METPSPASSVDLLKEEQAKARHLGKFIKAWDPKQQGLQDPSPRTVREYGMIKHLDVPIPLRDGVIVRGNIVRPENKIDARLPVILNYSVYGKDGGTDLSIFPASSGLDASRLSREYLFEAADPGWWCPRSYIVATVDARGSYQSDGDKGYYSRDVGLDEWSNGKVALCGASGFAMNQWLVAREQPPSLAAIILVDGMTDLYREMAWKGGIPETQFILLWEWSMTEESLLRQKAFLDTYLLGQNTEVQFWPPVRYTMRERYYVGEWRTAKSFPPPGTQYTKLFPTASRGLSLIPTPTPTQLSYDARHEELFLDLPCFKPLEFAGHTKLKLWVEAKGADDMDMFITLRKTDVEGKEVFFPWITIVDTGPIASGWLRVSRRELDEGKSTPWQPYHKNQRDLPPPSPARLCPSRSRFSRLLAVSVGVSASSW</sequence>
<comment type="caution">
    <text evidence="4">The sequence shown here is derived from an EMBL/GenBank/DDBJ whole genome shotgun (WGS) entry which is preliminary data.</text>
</comment>
<dbReference type="AlphaFoldDB" id="A0AAI8VQL6"/>
<keyword evidence="1" id="KW-0378">Hydrolase</keyword>
<dbReference type="InterPro" id="IPR008979">
    <property type="entry name" value="Galactose-bd-like_sf"/>
</dbReference>
<dbReference type="SUPFAM" id="SSF49785">
    <property type="entry name" value="Galactose-binding domain-like"/>
    <property type="match status" value="1"/>
</dbReference>
<proteinExistence type="predicted"/>
<dbReference type="PANTHER" id="PTHR43056:SF10">
    <property type="entry name" value="COCE_NOND FAMILY, PUTATIVE (AFU_ORTHOLOGUE AFUA_7G00600)-RELATED"/>
    <property type="match status" value="1"/>
</dbReference>
<dbReference type="NCBIfam" id="TIGR00976">
    <property type="entry name" value="CocE_NonD"/>
    <property type="match status" value="1"/>
</dbReference>
<keyword evidence="5" id="KW-1185">Reference proteome</keyword>
<dbReference type="Gene3D" id="2.60.120.260">
    <property type="entry name" value="Galactose-binding domain-like"/>
    <property type="match status" value="1"/>
</dbReference>
<reference evidence="4" key="1">
    <citation type="submission" date="2023-10" db="EMBL/GenBank/DDBJ databases">
        <authorList>
            <person name="Hackl T."/>
        </authorList>
    </citation>
    <scope>NUCLEOTIDE SEQUENCE</scope>
</reference>
<name>A0AAI8VQL6_9PEZI</name>
<accession>A0AAI8VQL6</accession>
<feature type="region of interest" description="Disordered" evidence="2">
    <location>
        <begin position="383"/>
        <end position="403"/>
    </location>
</feature>
<dbReference type="InterPro" id="IPR005674">
    <property type="entry name" value="CocE/Ser_esterase"/>
</dbReference>
<gene>
    <name evidence="4" type="ORF">KHLLAP_LOCUS9761</name>
</gene>
<dbReference type="Gene3D" id="3.40.50.1820">
    <property type="entry name" value="alpha/beta hydrolase"/>
    <property type="match status" value="1"/>
</dbReference>
<dbReference type="InterPro" id="IPR029058">
    <property type="entry name" value="AB_hydrolase_fold"/>
</dbReference>